<evidence type="ECO:0008006" key="5">
    <source>
        <dbReference type="Google" id="ProtNLM"/>
    </source>
</evidence>
<feature type="domain" description="Trafficking protein particle complex subunit 13 N-terminal" evidence="1">
    <location>
        <begin position="38"/>
        <end position="202"/>
    </location>
</feature>
<evidence type="ECO:0000259" key="1">
    <source>
        <dbReference type="Pfam" id="PF06159"/>
    </source>
</evidence>
<reference evidence="3" key="1">
    <citation type="submission" date="2015-01" db="EMBL/GenBank/DDBJ databases">
        <title>The Genome Sequence of Cladophialophora bantiana CBS 173.52.</title>
        <authorList>
            <consortium name="The Broad Institute Genomics Platform"/>
            <person name="Cuomo C."/>
            <person name="de Hoog S."/>
            <person name="Gorbushina A."/>
            <person name="Stielow B."/>
            <person name="Teixiera M."/>
            <person name="Abouelleil A."/>
            <person name="Chapman S.B."/>
            <person name="Priest M."/>
            <person name="Young S.K."/>
            <person name="Wortman J."/>
            <person name="Nusbaum C."/>
            <person name="Birren B."/>
        </authorList>
    </citation>
    <scope>NUCLEOTIDE SEQUENCE [LARGE SCALE GENOMIC DNA]</scope>
    <source>
        <strain evidence="3">CBS 173.52</strain>
    </source>
</reference>
<accession>A0A0D2HRN6</accession>
<dbReference type="HOGENOM" id="CLU_027041_1_1_1"/>
<protein>
    <recommendedName>
        <fullName evidence="5">DUF974 domain protein</fullName>
    </recommendedName>
</protein>
<dbReference type="Pfam" id="PF23647">
    <property type="entry name" value="TRAPPC13_M"/>
    <property type="match status" value="1"/>
</dbReference>
<organism evidence="3 4">
    <name type="scientific">Cladophialophora bantiana (strain ATCC 10958 / CBS 173.52 / CDC B-1940 / NIH 8579)</name>
    <name type="common">Xylohypha bantiana</name>
    <dbReference type="NCBI Taxonomy" id="1442370"/>
    <lineage>
        <taxon>Eukaryota</taxon>
        <taxon>Fungi</taxon>
        <taxon>Dikarya</taxon>
        <taxon>Ascomycota</taxon>
        <taxon>Pezizomycotina</taxon>
        <taxon>Eurotiomycetes</taxon>
        <taxon>Chaetothyriomycetidae</taxon>
        <taxon>Chaetothyriales</taxon>
        <taxon>Herpotrichiellaceae</taxon>
        <taxon>Cladophialophora</taxon>
    </lineage>
</organism>
<dbReference type="InterPro" id="IPR055427">
    <property type="entry name" value="TRAPPC13_N"/>
</dbReference>
<dbReference type="VEuPathDB" id="FungiDB:Z519_12326"/>
<dbReference type="GO" id="GO:1990072">
    <property type="term" value="C:TRAPPIII protein complex"/>
    <property type="evidence" value="ECO:0007669"/>
    <property type="project" value="TreeGrafter"/>
</dbReference>
<dbReference type="OrthoDB" id="10250284at2759"/>
<dbReference type="Pfam" id="PF06159">
    <property type="entry name" value="TRAPPC13_N"/>
    <property type="match status" value="1"/>
</dbReference>
<dbReference type="Proteomes" id="UP000053789">
    <property type="component" value="Unassembled WGS sequence"/>
</dbReference>
<dbReference type="InterPro" id="IPR055429">
    <property type="entry name" value="TRAPPC13_M"/>
</dbReference>
<dbReference type="InterPro" id="IPR010378">
    <property type="entry name" value="TRAPPC13"/>
</dbReference>
<dbReference type="GeneID" id="27705254"/>
<proteinExistence type="predicted"/>
<keyword evidence="4" id="KW-1185">Reference proteome</keyword>
<feature type="domain" description="Trafficking protein particle complex subunit 13 middle" evidence="2">
    <location>
        <begin position="237"/>
        <end position="345"/>
    </location>
</feature>
<evidence type="ECO:0000313" key="4">
    <source>
        <dbReference type="Proteomes" id="UP000053789"/>
    </source>
</evidence>
<dbReference type="EMBL" id="KN847007">
    <property type="protein sequence ID" value="KIW87029.1"/>
    <property type="molecule type" value="Genomic_DNA"/>
</dbReference>
<dbReference type="AlphaFoldDB" id="A0A0D2HRN6"/>
<gene>
    <name evidence="3" type="ORF">Z519_12326</name>
</gene>
<evidence type="ECO:0000259" key="2">
    <source>
        <dbReference type="Pfam" id="PF23647"/>
    </source>
</evidence>
<sequence>MLEEFRKIAFVSNEHYSMPAVYEKVRKRLQLVNTLFRRLSRPSLAQQHPLPRENDTKIPHTASLAYPSQATDQSFILSTSLGLPPSFGSAHVGETFSCALCANNELPSGQTTKTVSGTRILAEMQTPSQAVPLELYAAEDASENRPSQSGPGSALQRIIRFDLKEEGNHVLAVNVTYTETISGDGQATGGRVRSFRKLYQFLAQPCLSVRTKTTELKAVQVSDKTHGPYGRATLLRYVLEAQLENVSDAAIMLQDTKLQSRQPFKSTSLNWDAERNNDVAVEYPSLKPRDVIQVAFLVEQEQGVTEGLEELKNSMKRDGRTVLGQLAIQWRTAMGERGSLSTGNLLTRRKAV</sequence>
<dbReference type="PANTHER" id="PTHR13134:SF3">
    <property type="entry name" value="TRAFFICKING PROTEIN PARTICLE COMPLEX SUBUNIT 13"/>
    <property type="match status" value="1"/>
</dbReference>
<dbReference type="RefSeq" id="XP_016613698.1">
    <property type="nucleotide sequence ID" value="XM_016770032.1"/>
</dbReference>
<dbReference type="PANTHER" id="PTHR13134">
    <property type="entry name" value="TRAFFICKING PROTEIN PARTICLE COMPLEX SUBUNIT 13"/>
    <property type="match status" value="1"/>
</dbReference>
<name>A0A0D2HRN6_CLAB1</name>
<evidence type="ECO:0000313" key="3">
    <source>
        <dbReference type="EMBL" id="KIW87029.1"/>
    </source>
</evidence>